<keyword evidence="2" id="KW-0812">Transmembrane</keyword>
<keyword evidence="2" id="KW-1133">Transmembrane helix</keyword>
<dbReference type="AlphaFoldDB" id="A0A8J7U413"/>
<gene>
    <name evidence="3" type="ORF">J3U88_12750</name>
</gene>
<dbReference type="Gene3D" id="3.40.1000.10">
    <property type="entry name" value="Mog1/PsbP, alpha/beta/alpha sandwich"/>
    <property type="match status" value="1"/>
</dbReference>
<evidence type="ECO:0000256" key="2">
    <source>
        <dbReference type="SAM" id="Phobius"/>
    </source>
</evidence>
<name>A0A8J7U413_9BACT</name>
<evidence type="ECO:0000313" key="4">
    <source>
        <dbReference type="Proteomes" id="UP000664417"/>
    </source>
</evidence>
<feature type="transmembrane region" description="Helical" evidence="2">
    <location>
        <begin position="72"/>
        <end position="92"/>
    </location>
</feature>
<feature type="transmembrane region" description="Helical" evidence="2">
    <location>
        <begin position="99"/>
        <end position="117"/>
    </location>
</feature>
<protein>
    <recommendedName>
        <fullName evidence="5">Transmembrane protein</fullName>
    </recommendedName>
</protein>
<comment type="caution">
    <text evidence="3">The sequence shown here is derived from an EMBL/GenBank/DDBJ whole genome shotgun (WGS) entry which is preliminary data.</text>
</comment>
<dbReference type="RefSeq" id="WP_207859155.1">
    <property type="nucleotide sequence ID" value="NZ_JAFREP010000010.1"/>
</dbReference>
<feature type="transmembrane region" description="Helical" evidence="2">
    <location>
        <begin position="37"/>
        <end position="60"/>
    </location>
</feature>
<dbReference type="Proteomes" id="UP000664417">
    <property type="component" value="Unassembled WGS sequence"/>
</dbReference>
<evidence type="ECO:0000256" key="1">
    <source>
        <dbReference type="SAM" id="MobiDB-lite"/>
    </source>
</evidence>
<evidence type="ECO:0008006" key="5">
    <source>
        <dbReference type="Google" id="ProtNLM"/>
    </source>
</evidence>
<dbReference type="EMBL" id="JAFREP010000010">
    <property type="protein sequence ID" value="MBO1319334.1"/>
    <property type="molecule type" value="Genomic_DNA"/>
</dbReference>
<accession>A0A8J7U413</accession>
<reference evidence="3" key="1">
    <citation type="submission" date="2021-03" db="EMBL/GenBank/DDBJ databases">
        <authorList>
            <person name="Wang G."/>
        </authorList>
    </citation>
    <scope>NUCLEOTIDE SEQUENCE</scope>
    <source>
        <strain evidence="3">KCTC 12899</strain>
    </source>
</reference>
<keyword evidence="2" id="KW-0472">Membrane</keyword>
<keyword evidence="4" id="KW-1185">Reference proteome</keyword>
<proteinExistence type="predicted"/>
<evidence type="ECO:0000313" key="3">
    <source>
        <dbReference type="EMBL" id="MBO1319334.1"/>
    </source>
</evidence>
<organism evidence="3 4">
    <name type="scientific">Acanthopleuribacter pedis</name>
    <dbReference type="NCBI Taxonomy" id="442870"/>
    <lineage>
        <taxon>Bacteria</taxon>
        <taxon>Pseudomonadati</taxon>
        <taxon>Acidobacteriota</taxon>
        <taxon>Holophagae</taxon>
        <taxon>Acanthopleuribacterales</taxon>
        <taxon>Acanthopleuribacteraceae</taxon>
        <taxon>Acanthopleuribacter</taxon>
    </lineage>
</organism>
<sequence>MNEPNPSQPPAGRREASPYEGPETAAPMETGKKPRALFSLFVDGLLVLTASFFVFIYLAGHFVEVMQTHPGAFGYGYFVGSLILPVTALVFLRTVKGCSVRALSFVIIAFVFFLFLMEVVKNVQEQAQAAVGREKGEIEQVYVLNRAYQTVVPDGWRQDASIRPSADVTMVDHQLGAACSISGQARSDLPAGLTLEQHVERLRKAFVEDEVETSVSEVDARQVGGMPALGFRATEKTTEHTITYWVVVVETPDYFIEFFMWAEMDIFVMVEERFKNILHYFERTPDSP</sequence>
<feature type="region of interest" description="Disordered" evidence="1">
    <location>
        <begin position="1"/>
        <end position="28"/>
    </location>
</feature>